<gene>
    <name evidence="1" type="ORF">SPPG_07657</name>
</gene>
<protein>
    <submittedName>
        <fullName evidence="1">Uncharacterized protein</fullName>
    </submittedName>
</protein>
<accession>A0A0L0H7Z9</accession>
<name>A0A0L0H7Z9_SPIPD</name>
<dbReference type="VEuPathDB" id="FungiDB:SPPG_07657"/>
<dbReference type="RefSeq" id="XP_016604863.1">
    <property type="nucleotide sequence ID" value="XM_016755814.1"/>
</dbReference>
<organism evidence="1 2">
    <name type="scientific">Spizellomyces punctatus (strain DAOM BR117)</name>
    <dbReference type="NCBI Taxonomy" id="645134"/>
    <lineage>
        <taxon>Eukaryota</taxon>
        <taxon>Fungi</taxon>
        <taxon>Fungi incertae sedis</taxon>
        <taxon>Chytridiomycota</taxon>
        <taxon>Chytridiomycota incertae sedis</taxon>
        <taxon>Chytridiomycetes</taxon>
        <taxon>Spizellomycetales</taxon>
        <taxon>Spizellomycetaceae</taxon>
        <taxon>Spizellomyces</taxon>
    </lineage>
</organism>
<keyword evidence="2" id="KW-1185">Reference proteome</keyword>
<dbReference type="AlphaFoldDB" id="A0A0L0H7Z9"/>
<dbReference type="EMBL" id="KQ257466">
    <property type="protein sequence ID" value="KNC96823.1"/>
    <property type="molecule type" value="Genomic_DNA"/>
</dbReference>
<dbReference type="Proteomes" id="UP000053201">
    <property type="component" value="Unassembled WGS sequence"/>
</dbReference>
<evidence type="ECO:0000313" key="1">
    <source>
        <dbReference type="EMBL" id="KNC96823.1"/>
    </source>
</evidence>
<sequence length="102" mass="11601">MVHIYSIIPIHPDSTHGNVVVGLIARVNIGDVTPLHIVLRSSHDPILVIRDFQSPDRVCVIRPAYIAKKWFVSRRSSGEMGMWVVYEKESAALDVLWKAVYY</sequence>
<reference evidence="1 2" key="1">
    <citation type="submission" date="2009-08" db="EMBL/GenBank/DDBJ databases">
        <title>The Genome Sequence of Spizellomyces punctatus strain DAOM BR117.</title>
        <authorList>
            <consortium name="The Broad Institute Genome Sequencing Platform"/>
            <person name="Russ C."/>
            <person name="Cuomo C."/>
            <person name="Shea T."/>
            <person name="Young S.K."/>
            <person name="Zeng Q."/>
            <person name="Koehrsen M."/>
            <person name="Haas B."/>
            <person name="Borodovsky M."/>
            <person name="Guigo R."/>
            <person name="Alvarado L."/>
            <person name="Berlin A."/>
            <person name="Bochicchio J."/>
            <person name="Borenstein D."/>
            <person name="Chapman S."/>
            <person name="Chen Z."/>
            <person name="Engels R."/>
            <person name="Freedman E."/>
            <person name="Gellesch M."/>
            <person name="Goldberg J."/>
            <person name="Griggs A."/>
            <person name="Gujja S."/>
            <person name="Heiman D."/>
            <person name="Hepburn T."/>
            <person name="Howarth C."/>
            <person name="Jen D."/>
            <person name="Larson L."/>
            <person name="Lewis B."/>
            <person name="Mehta T."/>
            <person name="Park D."/>
            <person name="Pearson M."/>
            <person name="Roberts A."/>
            <person name="Saif S."/>
            <person name="Shenoy N."/>
            <person name="Sisk P."/>
            <person name="Stolte C."/>
            <person name="Sykes S."/>
            <person name="Thomson T."/>
            <person name="Walk T."/>
            <person name="White J."/>
            <person name="Yandava C."/>
            <person name="Burger G."/>
            <person name="Gray M.W."/>
            <person name="Holland P.W.H."/>
            <person name="King N."/>
            <person name="Lang F.B.F."/>
            <person name="Roger A.J."/>
            <person name="Ruiz-Trillo I."/>
            <person name="Lander E."/>
            <person name="Nusbaum C."/>
        </authorList>
    </citation>
    <scope>NUCLEOTIDE SEQUENCE [LARGE SCALE GENOMIC DNA]</scope>
    <source>
        <strain evidence="1 2">DAOM BR117</strain>
    </source>
</reference>
<dbReference type="OrthoDB" id="2113946at2759"/>
<evidence type="ECO:0000313" key="2">
    <source>
        <dbReference type="Proteomes" id="UP000053201"/>
    </source>
</evidence>
<proteinExistence type="predicted"/>
<feature type="non-terminal residue" evidence="1">
    <location>
        <position position="1"/>
    </location>
</feature>
<dbReference type="GeneID" id="27690855"/>
<dbReference type="InParanoid" id="A0A0L0H7Z9"/>